<name>A0A1B6I0R1_9HEMI</name>
<evidence type="ECO:0000313" key="4">
    <source>
        <dbReference type="EMBL" id="JAS80508.1"/>
    </source>
</evidence>
<gene>
    <name evidence="4" type="ORF">g.30296</name>
</gene>
<accession>A0A1B6I0R1</accession>
<feature type="compositionally biased region" description="Basic and acidic residues" evidence="1">
    <location>
        <begin position="217"/>
        <end position="231"/>
    </location>
</feature>
<dbReference type="AlphaFoldDB" id="A0A1B6I0R1"/>
<feature type="compositionally biased region" description="Low complexity" evidence="1">
    <location>
        <begin position="55"/>
        <end position="73"/>
    </location>
</feature>
<organism evidence="4">
    <name type="scientific">Homalodisca liturata</name>
    <dbReference type="NCBI Taxonomy" id="320908"/>
    <lineage>
        <taxon>Eukaryota</taxon>
        <taxon>Metazoa</taxon>
        <taxon>Ecdysozoa</taxon>
        <taxon>Arthropoda</taxon>
        <taxon>Hexapoda</taxon>
        <taxon>Insecta</taxon>
        <taxon>Pterygota</taxon>
        <taxon>Neoptera</taxon>
        <taxon>Paraneoptera</taxon>
        <taxon>Hemiptera</taxon>
        <taxon>Auchenorrhyncha</taxon>
        <taxon>Membracoidea</taxon>
        <taxon>Cicadellidae</taxon>
        <taxon>Cicadellinae</taxon>
        <taxon>Proconiini</taxon>
        <taxon>Homalodisca</taxon>
    </lineage>
</organism>
<dbReference type="EMBL" id="GECU01027198">
    <property type="protein sequence ID" value="JAS80508.1"/>
    <property type="molecule type" value="Transcribed_RNA"/>
</dbReference>
<feature type="signal peptide" evidence="2">
    <location>
        <begin position="1"/>
        <end position="17"/>
    </location>
</feature>
<evidence type="ECO:0000256" key="1">
    <source>
        <dbReference type="SAM" id="MobiDB-lite"/>
    </source>
</evidence>
<feature type="domain" description="WH2" evidence="3">
    <location>
        <begin position="335"/>
        <end position="352"/>
    </location>
</feature>
<feature type="compositionally biased region" description="Polar residues" evidence="1">
    <location>
        <begin position="101"/>
        <end position="112"/>
    </location>
</feature>
<feature type="compositionally biased region" description="Pro residues" evidence="1">
    <location>
        <begin position="238"/>
        <end position="256"/>
    </location>
</feature>
<evidence type="ECO:0000256" key="2">
    <source>
        <dbReference type="SAM" id="SignalP"/>
    </source>
</evidence>
<dbReference type="Pfam" id="PF02205">
    <property type="entry name" value="WH2"/>
    <property type="match status" value="1"/>
</dbReference>
<feature type="compositionally biased region" description="Low complexity" evidence="1">
    <location>
        <begin position="24"/>
        <end position="34"/>
    </location>
</feature>
<feature type="compositionally biased region" description="Basic and acidic residues" evidence="1">
    <location>
        <begin position="273"/>
        <end position="299"/>
    </location>
</feature>
<keyword evidence="2" id="KW-0732">Signal</keyword>
<feature type="chain" id="PRO_5008584797" description="WH2 domain-containing protein" evidence="2">
    <location>
        <begin position="18"/>
        <end position="418"/>
    </location>
</feature>
<dbReference type="GO" id="GO:0003779">
    <property type="term" value="F:actin binding"/>
    <property type="evidence" value="ECO:0007669"/>
    <property type="project" value="InterPro"/>
</dbReference>
<feature type="compositionally biased region" description="Basic and acidic residues" evidence="1">
    <location>
        <begin position="74"/>
        <end position="83"/>
    </location>
</feature>
<proteinExistence type="predicted"/>
<dbReference type="InterPro" id="IPR003124">
    <property type="entry name" value="WH2_dom"/>
</dbReference>
<sequence>MCVVFSSVVLTWPPVFIYNMPAVNPNNPNQGGPQRTTFRPPWVKEGPTPLPLPTAPWTARGREATAATATAPPEESKKVEKPAPRKLSKVTIVPSQPPPESNTQEGAGQSASGVKDTRRRESTTTVPVVIESKRKQSTDKPIPVVVESKRKESTDKPVPVVVESKRKESTDKVVPVVVESTSPRERKRESVIQVKREPEKKEPPVAAREFAKPTPKPVDKEIPKSILKDPSKTSVPSAPKPPPPPMAPPLPPPPPANKGSPMIKSDITPAKAAKLEALRSRPRRRPDWTDMMKEVESGRQLRHVHCNDRSAPILPKEKAKGQFVYESEKDATQDPHKQLLSQIQSGVKLKRVKCNDRSKPNLDGLRKFRRQMTIEEQIQKSMSMADVVAVAAEPDELDDIDKVRDDLQSTKQMLAQEL</sequence>
<feature type="compositionally biased region" description="Basic and acidic residues" evidence="1">
    <location>
        <begin position="182"/>
        <end position="203"/>
    </location>
</feature>
<feature type="non-terminal residue" evidence="4">
    <location>
        <position position="418"/>
    </location>
</feature>
<protein>
    <recommendedName>
        <fullName evidence="3">WH2 domain-containing protein</fullName>
    </recommendedName>
</protein>
<evidence type="ECO:0000259" key="3">
    <source>
        <dbReference type="PROSITE" id="PS51082"/>
    </source>
</evidence>
<feature type="region of interest" description="Disordered" evidence="1">
    <location>
        <begin position="24"/>
        <end position="318"/>
    </location>
</feature>
<dbReference type="PROSITE" id="PS51082">
    <property type="entry name" value="WH2"/>
    <property type="match status" value="1"/>
</dbReference>
<reference evidence="4" key="1">
    <citation type="submission" date="2015-11" db="EMBL/GenBank/DDBJ databases">
        <title>De novo transcriptome assembly of four potential Pierce s Disease insect vectors from Arizona vineyards.</title>
        <authorList>
            <person name="Tassone E.E."/>
        </authorList>
    </citation>
    <scope>NUCLEOTIDE SEQUENCE</scope>
</reference>